<protein>
    <submittedName>
        <fullName evidence="2">Uncharacterized protein</fullName>
    </submittedName>
</protein>
<dbReference type="AlphaFoldDB" id="A0A059AL55"/>
<feature type="compositionally biased region" description="Basic and acidic residues" evidence="1">
    <location>
        <begin position="173"/>
        <end position="186"/>
    </location>
</feature>
<feature type="compositionally biased region" description="Basic and acidic residues" evidence="1">
    <location>
        <begin position="68"/>
        <end position="83"/>
    </location>
</feature>
<name>A0A059AL55_EUCGR</name>
<accession>A0A059AL55</accession>
<evidence type="ECO:0000256" key="1">
    <source>
        <dbReference type="SAM" id="MobiDB-lite"/>
    </source>
</evidence>
<dbReference type="eggNOG" id="ENOG502S3WV">
    <property type="taxonomic scope" value="Eukaryota"/>
</dbReference>
<gene>
    <name evidence="2" type="ORF">EUGRSUZ_I00691</name>
</gene>
<sequence>MRREEKKRKFHEAVLNMLYPPPPSPPSPPQTEDGDGAHGAAASGGGGLRGHGFPDEVGDGVGGSSASDVDRDGGGGECGEQKLTRAQRKRTRKKKLKEEIARRGKIVGPLLPSSGDGGCSTKEDDRGGLEEDELPGVRRNAELGSDDVPHEREGSAAFINRKRLKQRRAAKKLAKDRLKLSDRTEQ</sequence>
<feature type="region of interest" description="Disordered" evidence="1">
    <location>
        <begin position="1"/>
        <end position="186"/>
    </location>
</feature>
<dbReference type="FunCoup" id="A0A059AL55">
    <property type="interactions" value="65"/>
</dbReference>
<dbReference type="OMA" id="ERCKIAD"/>
<reference evidence="2" key="1">
    <citation type="submission" date="2013-07" db="EMBL/GenBank/DDBJ databases">
        <title>The genome of Eucalyptus grandis.</title>
        <authorList>
            <person name="Schmutz J."/>
            <person name="Hayes R."/>
            <person name="Myburg A."/>
            <person name="Tuskan G."/>
            <person name="Grattapaglia D."/>
            <person name="Rokhsar D.S."/>
        </authorList>
    </citation>
    <scope>NUCLEOTIDE SEQUENCE</scope>
    <source>
        <tissue evidence="2">Leaf extractions</tissue>
    </source>
</reference>
<feature type="compositionally biased region" description="Pro residues" evidence="1">
    <location>
        <begin position="19"/>
        <end position="29"/>
    </location>
</feature>
<proteinExistence type="predicted"/>
<dbReference type="Gramene" id="KCW54737">
    <property type="protein sequence ID" value="KCW54737"/>
    <property type="gene ID" value="EUGRSUZ_I00691"/>
</dbReference>
<feature type="compositionally biased region" description="Basic residues" evidence="1">
    <location>
        <begin position="1"/>
        <end position="10"/>
    </location>
</feature>
<dbReference type="KEGG" id="egr:104418431"/>
<feature type="compositionally biased region" description="Basic and acidic residues" evidence="1">
    <location>
        <begin position="121"/>
        <end position="154"/>
    </location>
</feature>
<feature type="compositionally biased region" description="Basic residues" evidence="1">
    <location>
        <begin position="85"/>
        <end position="95"/>
    </location>
</feature>
<evidence type="ECO:0000313" key="2">
    <source>
        <dbReference type="EMBL" id="KCW54737.1"/>
    </source>
</evidence>
<organism evidence="2">
    <name type="scientific">Eucalyptus grandis</name>
    <name type="common">Flooded gum</name>
    <dbReference type="NCBI Taxonomy" id="71139"/>
    <lineage>
        <taxon>Eukaryota</taxon>
        <taxon>Viridiplantae</taxon>
        <taxon>Streptophyta</taxon>
        <taxon>Embryophyta</taxon>
        <taxon>Tracheophyta</taxon>
        <taxon>Spermatophyta</taxon>
        <taxon>Magnoliopsida</taxon>
        <taxon>eudicotyledons</taxon>
        <taxon>Gunneridae</taxon>
        <taxon>Pentapetalae</taxon>
        <taxon>rosids</taxon>
        <taxon>malvids</taxon>
        <taxon>Myrtales</taxon>
        <taxon>Myrtaceae</taxon>
        <taxon>Myrtoideae</taxon>
        <taxon>Eucalypteae</taxon>
        <taxon>Eucalyptus</taxon>
    </lineage>
</organism>
<dbReference type="InParanoid" id="A0A059AL55"/>
<dbReference type="OrthoDB" id="1733649at2759"/>
<dbReference type="EMBL" id="KK198761">
    <property type="protein sequence ID" value="KCW54737.1"/>
    <property type="molecule type" value="Genomic_DNA"/>
</dbReference>
<feature type="compositionally biased region" description="Basic residues" evidence="1">
    <location>
        <begin position="160"/>
        <end position="172"/>
    </location>
</feature>